<protein>
    <submittedName>
        <fullName evidence="1">Uncharacterized protein</fullName>
    </submittedName>
</protein>
<sequence>MLSNQLGRRLGTAFAYLKASLLGTVESTGASLKHTVTIGKQTYASKYTVQQIRLRYQLKYQSKKIGNKSVYINKVWAYQTTAHSGIWDYAQPLKSGQVLHNGRFIVFRTWMGGNTSTLKYVSLDSGRMYTAEVVNLK</sequence>
<name>A0A7X2XUV1_9LACO</name>
<keyword evidence="2" id="KW-1185">Reference proteome</keyword>
<accession>A0A7X2XUV1</accession>
<dbReference type="AlphaFoldDB" id="A0A7X2XUV1"/>
<dbReference type="Proteomes" id="UP000466388">
    <property type="component" value="Unassembled WGS sequence"/>
</dbReference>
<reference evidence="1 2" key="1">
    <citation type="submission" date="2019-11" db="EMBL/GenBank/DDBJ databases">
        <title>Lactobacillus sp. nov. CRM56-3, isolated from fermented tea leaves.</title>
        <authorList>
            <person name="Phuengjayaem S."/>
            <person name="Tanasupawat S."/>
        </authorList>
    </citation>
    <scope>NUCLEOTIDE SEQUENCE [LARGE SCALE GENOMIC DNA]</scope>
    <source>
        <strain evidence="1 2">CRM56-3</strain>
    </source>
</reference>
<evidence type="ECO:0000313" key="2">
    <source>
        <dbReference type="Proteomes" id="UP000466388"/>
    </source>
</evidence>
<comment type="caution">
    <text evidence="1">The sequence shown here is derived from an EMBL/GenBank/DDBJ whole genome shotgun (WGS) entry which is preliminary data.</text>
</comment>
<dbReference type="EMBL" id="WNJO01000004">
    <property type="protein sequence ID" value="MTV81935.1"/>
    <property type="molecule type" value="Genomic_DNA"/>
</dbReference>
<proteinExistence type="predicted"/>
<evidence type="ECO:0000313" key="1">
    <source>
        <dbReference type="EMBL" id="MTV81935.1"/>
    </source>
</evidence>
<organism evidence="1 2">
    <name type="scientific">Secundilactobacillus folii</name>
    <dbReference type="NCBI Taxonomy" id="2678357"/>
    <lineage>
        <taxon>Bacteria</taxon>
        <taxon>Bacillati</taxon>
        <taxon>Bacillota</taxon>
        <taxon>Bacilli</taxon>
        <taxon>Lactobacillales</taxon>
        <taxon>Lactobacillaceae</taxon>
        <taxon>Secundilactobacillus</taxon>
    </lineage>
</organism>
<dbReference type="RefSeq" id="WP_155431212.1">
    <property type="nucleotide sequence ID" value="NZ_WNJO01000004.1"/>
</dbReference>
<gene>
    <name evidence="1" type="ORF">GM612_04625</name>
</gene>